<dbReference type="RefSeq" id="WP_111325298.1">
    <property type="nucleotide sequence ID" value="NZ_BIFX01000001.1"/>
</dbReference>
<evidence type="ECO:0000313" key="1">
    <source>
        <dbReference type="EMBL" id="PZW23388.1"/>
    </source>
</evidence>
<dbReference type="EMBL" id="QKUF01000026">
    <property type="protein sequence ID" value="PZW23388.1"/>
    <property type="molecule type" value="Genomic_DNA"/>
</dbReference>
<accession>A0A326U0Q8</accession>
<protein>
    <submittedName>
        <fullName evidence="1">Uncharacterized protein</fullName>
    </submittedName>
</protein>
<keyword evidence="2" id="KW-1185">Reference proteome</keyword>
<sequence length="76" mass="8758">MDSEVTRLKQQIEQEYQAMKEGLTGLSSVARHQIIYQRYENIYQYMAKLEKLVGEEPARVAVVTIADRVIEGRGEV</sequence>
<gene>
    <name evidence="1" type="ORF">EI42_05010</name>
</gene>
<comment type="caution">
    <text evidence="1">The sequence shown here is derived from an EMBL/GenBank/DDBJ whole genome shotgun (WGS) entry which is preliminary data.</text>
</comment>
<dbReference type="AlphaFoldDB" id="A0A326U0Q8"/>
<name>A0A326U0Q8_THEHA</name>
<evidence type="ECO:0000313" key="2">
    <source>
        <dbReference type="Proteomes" id="UP000248806"/>
    </source>
</evidence>
<dbReference type="Proteomes" id="UP000248806">
    <property type="component" value="Unassembled WGS sequence"/>
</dbReference>
<reference evidence="1 2" key="1">
    <citation type="submission" date="2018-06" db="EMBL/GenBank/DDBJ databases">
        <title>Genomic Encyclopedia of Archaeal and Bacterial Type Strains, Phase II (KMG-II): from individual species to whole genera.</title>
        <authorList>
            <person name="Goeker M."/>
        </authorList>
    </citation>
    <scope>NUCLEOTIDE SEQUENCE [LARGE SCALE GENOMIC DNA]</scope>
    <source>
        <strain evidence="1 2">ATCC BAA-1881</strain>
    </source>
</reference>
<organism evidence="1 2">
    <name type="scientific">Thermosporothrix hazakensis</name>
    <dbReference type="NCBI Taxonomy" id="644383"/>
    <lineage>
        <taxon>Bacteria</taxon>
        <taxon>Bacillati</taxon>
        <taxon>Chloroflexota</taxon>
        <taxon>Ktedonobacteria</taxon>
        <taxon>Ktedonobacterales</taxon>
        <taxon>Thermosporotrichaceae</taxon>
        <taxon>Thermosporothrix</taxon>
    </lineage>
</organism>
<proteinExistence type="predicted"/>